<dbReference type="Proteomes" id="UP000799767">
    <property type="component" value="Unassembled WGS sequence"/>
</dbReference>
<sequence length="226" mass="26064">MATNAALQTNVTLRTTPVRFTLLERLPEEIVLLILGFIQPWDLWLKVRHVNSVYRSYAEDVASKLLVPQFDIGLRFNLSSGNVPRWYDVRGTVNHRFRCINRPNPQYALFETASITPEAQRDRVLETWKRMCAQGFGPAQEWRVKFMGTDIEMHMPRVVPADGDGIYCDWRELLDVYFARLPTIWEECINGARIGMLAKEHAISRAFAGLSNYYCDCIFLSLGRTS</sequence>
<evidence type="ECO:0000313" key="2">
    <source>
        <dbReference type="Proteomes" id="UP000799767"/>
    </source>
</evidence>
<gene>
    <name evidence="1" type="ORF">BDY17DRAFT_200176</name>
</gene>
<evidence type="ECO:0008006" key="3">
    <source>
        <dbReference type="Google" id="ProtNLM"/>
    </source>
</evidence>
<dbReference type="SUPFAM" id="SSF81383">
    <property type="entry name" value="F-box domain"/>
    <property type="match status" value="1"/>
</dbReference>
<dbReference type="RefSeq" id="XP_033587343.1">
    <property type="nucleotide sequence ID" value="XM_033730090.1"/>
</dbReference>
<accession>A0A6A6PMV3</accession>
<organism evidence="1 2">
    <name type="scientific">Neohortaea acidophila</name>
    <dbReference type="NCBI Taxonomy" id="245834"/>
    <lineage>
        <taxon>Eukaryota</taxon>
        <taxon>Fungi</taxon>
        <taxon>Dikarya</taxon>
        <taxon>Ascomycota</taxon>
        <taxon>Pezizomycotina</taxon>
        <taxon>Dothideomycetes</taxon>
        <taxon>Dothideomycetidae</taxon>
        <taxon>Mycosphaerellales</taxon>
        <taxon>Teratosphaeriaceae</taxon>
        <taxon>Neohortaea</taxon>
    </lineage>
</organism>
<dbReference type="AlphaFoldDB" id="A0A6A6PMV3"/>
<proteinExistence type="predicted"/>
<evidence type="ECO:0000313" key="1">
    <source>
        <dbReference type="EMBL" id="KAF2480773.1"/>
    </source>
</evidence>
<protein>
    <recommendedName>
        <fullName evidence="3">F-box domain-containing protein</fullName>
    </recommendedName>
</protein>
<dbReference type="OrthoDB" id="3939450at2759"/>
<keyword evidence="2" id="KW-1185">Reference proteome</keyword>
<dbReference type="EMBL" id="MU001639">
    <property type="protein sequence ID" value="KAF2480773.1"/>
    <property type="molecule type" value="Genomic_DNA"/>
</dbReference>
<reference evidence="1" key="1">
    <citation type="journal article" date="2020" name="Stud. Mycol.">
        <title>101 Dothideomycetes genomes: a test case for predicting lifestyles and emergence of pathogens.</title>
        <authorList>
            <person name="Haridas S."/>
            <person name="Albert R."/>
            <person name="Binder M."/>
            <person name="Bloem J."/>
            <person name="Labutti K."/>
            <person name="Salamov A."/>
            <person name="Andreopoulos B."/>
            <person name="Baker S."/>
            <person name="Barry K."/>
            <person name="Bills G."/>
            <person name="Bluhm B."/>
            <person name="Cannon C."/>
            <person name="Castanera R."/>
            <person name="Culley D."/>
            <person name="Daum C."/>
            <person name="Ezra D."/>
            <person name="Gonzalez J."/>
            <person name="Henrissat B."/>
            <person name="Kuo A."/>
            <person name="Liang C."/>
            <person name="Lipzen A."/>
            <person name="Lutzoni F."/>
            <person name="Magnuson J."/>
            <person name="Mondo S."/>
            <person name="Nolan M."/>
            <person name="Ohm R."/>
            <person name="Pangilinan J."/>
            <person name="Park H.-J."/>
            <person name="Ramirez L."/>
            <person name="Alfaro M."/>
            <person name="Sun H."/>
            <person name="Tritt A."/>
            <person name="Yoshinaga Y."/>
            <person name="Zwiers L.-H."/>
            <person name="Turgeon B."/>
            <person name="Goodwin S."/>
            <person name="Spatafora J."/>
            <person name="Crous P."/>
            <person name="Grigoriev I."/>
        </authorList>
    </citation>
    <scope>NUCLEOTIDE SEQUENCE</scope>
    <source>
        <strain evidence="1">CBS 113389</strain>
    </source>
</reference>
<dbReference type="GeneID" id="54471092"/>
<dbReference type="InterPro" id="IPR036047">
    <property type="entry name" value="F-box-like_dom_sf"/>
</dbReference>
<name>A0A6A6PMV3_9PEZI</name>